<evidence type="ECO:0000313" key="1">
    <source>
        <dbReference type="EMBL" id="RHB33947.1"/>
    </source>
</evidence>
<gene>
    <name evidence="1" type="ORF">DW888_14750</name>
</gene>
<reference evidence="1 2" key="1">
    <citation type="submission" date="2018-08" db="EMBL/GenBank/DDBJ databases">
        <title>A genome reference for cultivated species of the human gut microbiota.</title>
        <authorList>
            <person name="Zou Y."/>
            <person name="Xue W."/>
            <person name="Luo G."/>
        </authorList>
    </citation>
    <scope>NUCLEOTIDE SEQUENCE [LARGE SCALE GENOMIC DNA]</scope>
    <source>
        <strain evidence="1 2">AM40-30BH</strain>
    </source>
</reference>
<dbReference type="Pfam" id="PF12954">
    <property type="entry name" value="DUF3843"/>
    <property type="match status" value="2"/>
</dbReference>
<protein>
    <submittedName>
        <fullName evidence="1">DUF3843 family protein</fullName>
    </submittedName>
</protein>
<proteinExistence type="predicted"/>
<dbReference type="InterPro" id="IPR024214">
    <property type="entry name" value="DUF3843"/>
</dbReference>
<dbReference type="AlphaFoldDB" id="A0A413VK32"/>
<accession>A0A413VK32</accession>
<dbReference type="Proteomes" id="UP000284379">
    <property type="component" value="Unassembled WGS sequence"/>
</dbReference>
<dbReference type="EMBL" id="QSGO01000012">
    <property type="protein sequence ID" value="RHB33947.1"/>
    <property type="molecule type" value="Genomic_DNA"/>
</dbReference>
<name>A0A413VK32_9BACE</name>
<evidence type="ECO:0000313" key="2">
    <source>
        <dbReference type="Proteomes" id="UP000284379"/>
    </source>
</evidence>
<organism evidence="1 2">
    <name type="scientific">Bacteroides nordii</name>
    <dbReference type="NCBI Taxonomy" id="291645"/>
    <lineage>
        <taxon>Bacteria</taxon>
        <taxon>Pseudomonadati</taxon>
        <taxon>Bacteroidota</taxon>
        <taxon>Bacteroidia</taxon>
        <taxon>Bacteroidales</taxon>
        <taxon>Bacteroidaceae</taxon>
        <taxon>Bacteroides</taxon>
    </lineage>
</organism>
<comment type="caution">
    <text evidence="1">The sequence shown here is derived from an EMBL/GenBank/DDBJ whole genome shotgun (WGS) entry which is preliminary data.</text>
</comment>
<sequence>MALWLRSHSRTRVTSTDGWYLRFADELFSLIASSRLYTDKTPEDIQNVAVLLTIYLEDSIANDGGWRRFSDLCYKLYGRNLPFYEIPADYVSDEINEVDIAFVLWKLNSNDDDEAVIANPFDEKILELANNVYEAMDVVFEQAPICEIPSDDWVLPSEQLLKERTEIPSIQTDTVLPESVRLFLAATGGEQLMYFPHYEQMEAFFVEHLHWSRTDIPDKLDAEFGNTVVFANPKGILVAPGVAWFFCDKRNEVAYDKEMAMKEGYKLFTDKGYCPFDLLKYGVERNLFPDVRLPFENGKEILGKNWDFIARYFLGEYYEGT</sequence>